<proteinExistence type="predicted"/>
<feature type="compositionally biased region" description="Basic and acidic residues" evidence="1">
    <location>
        <begin position="107"/>
        <end position="119"/>
    </location>
</feature>
<dbReference type="EMBL" id="AP022608">
    <property type="protein sequence ID" value="BBZ19839.1"/>
    <property type="molecule type" value="Genomic_DNA"/>
</dbReference>
<evidence type="ECO:0000313" key="3">
    <source>
        <dbReference type="Proteomes" id="UP000466187"/>
    </source>
</evidence>
<reference evidence="2 3" key="1">
    <citation type="journal article" date="2019" name="Emerg. Microbes Infect.">
        <title>Comprehensive subspecies identification of 175 nontuberculous mycobacteria species based on 7547 genomic profiles.</title>
        <authorList>
            <person name="Matsumoto Y."/>
            <person name="Kinjo T."/>
            <person name="Motooka D."/>
            <person name="Nabeya D."/>
            <person name="Jung N."/>
            <person name="Uechi K."/>
            <person name="Horii T."/>
            <person name="Iida T."/>
            <person name="Fujita J."/>
            <person name="Nakamura S."/>
        </authorList>
    </citation>
    <scope>NUCLEOTIDE SEQUENCE [LARGE SCALE GENOMIC DNA]</scope>
    <source>
        <strain evidence="2 3">JCM 12688</strain>
    </source>
</reference>
<accession>A0A7I7WQ85</accession>
<evidence type="ECO:0000256" key="1">
    <source>
        <dbReference type="SAM" id="MobiDB-lite"/>
    </source>
</evidence>
<evidence type="ECO:0000313" key="2">
    <source>
        <dbReference type="EMBL" id="BBZ19839.1"/>
    </source>
</evidence>
<sequence>MSALSRVEARTVWPGGASGNMAVMARDVSDDNPLTPEEALDSDEVRNDDGDEVVDPPERWIEAKEDETLDERLADEVPDVAPGDVDPRDADDTEPETVSMPDDELDRLDPEEHGIDRGQIDGTPEDGDSFFDVER</sequence>
<organism evidence="2 3">
    <name type="scientific">Mycolicibacterium gadium</name>
    <name type="common">Mycobacterium gadium</name>
    <dbReference type="NCBI Taxonomy" id="1794"/>
    <lineage>
        <taxon>Bacteria</taxon>
        <taxon>Bacillati</taxon>
        <taxon>Actinomycetota</taxon>
        <taxon>Actinomycetes</taxon>
        <taxon>Mycobacteriales</taxon>
        <taxon>Mycobacteriaceae</taxon>
        <taxon>Mycolicibacterium</taxon>
    </lineage>
</organism>
<protein>
    <submittedName>
        <fullName evidence="2">Uncharacterized protein</fullName>
    </submittedName>
</protein>
<dbReference type="AlphaFoldDB" id="A0A7I7WQ85"/>
<name>A0A7I7WQ85_MYCGU</name>
<feature type="compositionally biased region" description="Acidic residues" evidence="1">
    <location>
        <begin position="123"/>
        <end position="135"/>
    </location>
</feature>
<feature type="compositionally biased region" description="Acidic residues" evidence="1">
    <location>
        <begin position="91"/>
        <end position="106"/>
    </location>
</feature>
<dbReference type="Proteomes" id="UP000466187">
    <property type="component" value="Chromosome"/>
</dbReference>
<feature type="region of interest" description="Disordered" evidence="1">
    <location>
        <begin position="1"/>
        <end position="135"/>
    </location>
</feature>
<gene>
    <name evidence="2" type="ORF">MGAD_41740</name>
</gene>
<dbReference type="KEGG" id="mgad:MGAD_41740"/>